<feature type="transmembrane region" description="Helical" evidence="10">
    <location>
        <begin position="12"/>
        <end position="32"/>
    </location>
</feature>
<evidence type="ECO:0000256" key="7">
    <source>
        <dbReference type="ARBA" id="ARBA00022779"/>
    </source>
</evidence>
<dbReference type="GO" id="GO:0071978">
    <property type="term" value="P:bacterial-type flagellum-dependent swarming motility"/>
    <property type="evidence" value="ECO:0007669"/>
    <property type="project" value="TreeGrafter"/>
</dbReference>
<keyword evidence="4 10" id="KW-1003">Cell membrane</keyword>
<keyword evidence="11" id="KW-0966">Cell projection</keyword>
<dbReference type="Proteomes" id="UP000009226">
    <property type="component" value="Chromosome"/>
</dbReference>
<evidence type="ECO:0000256" key="6">
    <source>
        <dbReference type="ARBA" id="ARBA00022692"/>
    </source>
</evidence>
<evidence type="ECO:0000256" key="8">
    <source>
        <dbReference type="ARBA" id="ARBA00022989"/>
    </source>
</evidence>
<keyword evidence="6 10" id="KW-0812">Transmembrane</keyword>
<dbReference type="HOGENOM" id="CLU_099018_6_3_9"/>
<dbReference type="PANTHER" id="PTHR35091">
    <property type="entry name" value="FLAGELLAR PROTEIN FLIL"/>
    <property type="match status" value="1"/>
</dbReference>
<dbReference type="STRING" id="868595.Desca_1789"/>
<accession>F6B7Z9</accession>
<evidence type="ECO:0000256" key="4">
    <source>
        <dbReference type="ARBA" id="ARBA00022475"/>
    </source>
</evidence>
<evidence type="ECO:0000256" key="5">
    <source>
        <dbReference type="ARBA" id="ARBA00022500"/>
    </source>
</evidence>
<keyword evidence="12" id="KW-1185">Reference proteome</keyword>
<evidence type="ECO:0000313" key="11">
    <source>
        <dbReference type="EMBL" id="AEF94636.1"/>
    </source>
</evidence>
<evidence type="ECO:0000256" key="9">
    <source>
        <dbReference type="ARBA" id="ARBA00023136"/>
    </source>
</evidence>
<comment type="similarity">
    <text evidence="3 10">Belongs to the FliL family.</text>
</comment>
<proteinExistence type="inferred from homology"/>
<dbReference type="EMBL" id="CP002736">
    <property type="protein sequence ID" value="AEF94636.1"/>
    <property type="molecule type" value="Genomic_DNA"/>
</dbReference>
<keyword evidence="7 10" id="KW-0283">Flagellar rotation</keyword>
<sequence length="151" mass="17173" precursor="true">MPKKKFFTVKTLLIILIILLLAVFGAGGYIYLKSTNNDNKKTGPDPNKLMTFSIGSLLVNLADPGGANFMRLTPVLEYEDNKQNKKLAEELTKKKYVLQDAIIRVIRTKKIADVQPPQSIDKIAVELKNEVNKNLHEGQIYRVYFTEYLTQ</sequence>
<keyword evidence="11" id="KW-0282">Flagellum</keyword>
<keyword evidence="8 10" id="KW-1133">Transmembrane helix</keyword>
<dbReference type="InterPro" id="IPR005503">
    <property type="entry name" value="FliL"/>
</dbReference>
<name>F6B7Z9_DESCC</name>
<comment type="function">
    <text evidence="1 10">Controls the rotational direction of flagella during chemotaxis.</text>
</comment>
<gene>
    <name evidence="11" type="ordered locus">Desca_1789</name>
</gene>
<evidence type="ECO:0000256" key="2">
    <source>
        <dbReference type="ARBA" id="ARBA00004162"/>
    </source>
</evidence>
<protein>
    <recommendedName>
        <fullName evidence="10">Flagellar protein FliL</fullName>
    </recommendedName>
</protein>
<dbReference type="GO" id="GO:0006935">
    <property type="term" value="P:chemotaxis"/>
    <property type="evidence" value="ECO:0007669"/>
    <property type="project" value="UniProtKB-KW"/>
</dbReference>
<keyword evidence="5 10" id="KW-0145">Chemotaxis</keyword>
<dbReference type="PANTHER" id="PTHR35091:SF2">
    <property type="entry name" value="FLAGELLAR PROTEIN FLIL"/>
    <property type="match status" value="1"/>
</dbReference>
<reference evidence="11 12" key="1">
    <citation type="submission" date="2011-05" db="EMBL/GenBank/DDBJ databases">
        <title>Complete sequence of Desulfotomaculum carboxydivorans CO-1-SRB.</title>
        <authorList>
            <consortium name="US DOE Joint Genome Institute"/>
            <person name="Lucas S."/>
            <person name="Han J."/>
            <person name="Lapidus A."/>
            <person name="Cheng J.-F."/>
            <person name="Goodwin L."/>
            <person name="Pitluck S."/>
            <person name="Peters L."/>
            <person name="Mikhailova N."/>
            <person name="Lu M."/>
            <person name="Han C."/>
            <person name="Tapia R."/>
            <person name="Land M."/>
            <person name="Hauser L."/>
            <person name="Kyrpides N."/>
            <person name="Ivanova N."/>
            <person name="Pagani I."/>
            <person name="Stams A."/>
            <person name="Plugge C."/>
            <person name="Muyzer G."/>
            <person name="Kuever J."/>
            <person name="Parshina S."/>
            <person name="Ivanova A."/>
            <person name="Nazina T."/>
            <person name="Woyke T."/>
        </authorList>
    </citation>
    <scope>NUCLEOTIDE SEQUENCE [LARGE SCALE GENOMIC DNA]</scope>
    <source>
        <strain evidence="12">DSM 14880 / VKM B-2319 / CO-1-SRB</strain>
    </source>
</reference>
<dbReference type="GO" id="GO:0005886">
    <property type="term" value="C:plasma membrane"/>
    <property type="evidence" value="ECO:0007669"/>
    <property type="project" value="UniProtKB-SubCell"/>
</dbReference>
<keyword evidence="11" id="KW-0969">Cilium</keyword>
<evidence type="ECO:0000256" key="1">
    <source>
        <dbReference type="ARBA" id="ARBA00002254"/>
    </source>
</evidence>
<dbReference type="Pfam" id="PF03748">
    <property type="entry name" value="FliL"/>
    <property type="match status" value="1"/>
</dbReference>
<dbReference type="eggNOG" id="COG1580">
    <property type="taxonomic scope" value="Bacteria"/>
</dbReference>
<comment type="subcellular location">
    <subcellularLocation>
        <location evidence="2">Cell membrane</location>
        <topology evidence="2">Single-pass membrane protein</topology>
    </subcellularLocation>
</comment>
<evidence type="ECO:0000256" key="3">
    <source>
        <dbReference type="ARBA" id="ARBA00008281"/>
    </source>
</evidence>
<evidence type="ECO:0000256" key="10">
    <source>
        <dbReference type="RuleBase" id="RU364125"/>
    </source>
</evidence>
<dbReference type="AlphaFoldDB" id="F6B7Z9"/>
<evidence type="ECO:0000313" key="12">
    <source>
        <dbReference type="Proteomes" id="UP000009226"/>
    </source>
</evidence>
<keyword evidence="9 10" id="KW-0472">Membrane</keyword>
<dbReference type="KEGG" id="dca:Desca_1789"/>
<organism evidence="11 12">
    <name type="scientific">Desulfotomaculum nigrificans (strain DSM 14880 / VKM B-2319 / CO-1-SRB)</name>
    <name type="common">Desulfotomaculum carboxydivorans</name>
    <dbReference type="NCBI Taxonomy" id="868595"/>
    <lineage>
        <taxon>Bacteria</taxon>
        <taxon>Bacillati</taxon>
        <taxon>Bacillota</taxon>
        <taxon>Clostridia</taxon>
        <taxon>Eubacteriales</taxon>
        <taxon>Desulfotomaculaceae</taxon>
        <taxon>Desulfotomaculum</taxon>
    </lineage>
</organism>
<dbReference type="GO" id="GO:0009425">
    <property type="term" value="C:bacterial-type flagellum basal body"/>
    <property type="evidence" value="ECO:0007669"/>
    <property type="project" value="InterPro"/>
</dbReference>